<dbReference type="Proteomes" id="UP000014680">
    <property type="component" value="Unassembled WGS sequence"/>
</dbReference>
<sequence length="534" mass="61405">GKECNKHFPSRIELIAQYDDTFLRQRTAIKLLKKYLPSTGDIKIIVKGNMLPKTREELDDFKGVDYYYNTLNGTQCDNNTENIVMVNFKVKVVDCFDCKRFESLIEKTYAPAIELSSQNKETADVLKEENYTICEVPHFVEKVTLKTMNMSNNKQIEFPFRYGMVKTLRILFSSMINTSDNFNCLTKTSFLHCNSITITMTNTKVLNSCNFDKCCNMKIIATNAQVQCIDIKNSCNILINAHIDNIQTVTILSSKKCTFKSTSFVNTFTRIENCSLLHFNRVLEDDTTDISPFEFCGVSVDKFHLLTNLVMEYPSNSFNQMIAINNPEKYNWINKMYSETKQVKVMNGIVKSVRPFNFFDRISYITSTNFCNKPNNIHFVYTKKGKVNIITCNIYYYEVIIKHKSEMSIGIFDSNELISTSNEHIGFIDNSIGYHSSSGCIHNGLYTPVTQVIPYAQQDDQNEVIGCGYYPTTKVVFFTYNGKLVYHQVFDIPSVSSGISMSVFTTFHINYGETEFKFDIYSRWSGKLDAFFTP</sequence>
<dbReference type="GeneID" id="14890630"/>
<dbReference type="KEGG" id="eiv:EIN_206120"/>
<protein>
    <submittedName>
        <fullName evidence="2">SPRY domain containing protein</fullName>
    </submittedName>
</protein>
<proteinExistence type="predicted"/>
<name>A0A0A1UD14_ENTIV</name>
<dbReference type="EMBL" id="KB206455">
    <property type="protein sequence ID" value="ELP91635.1"/>
    <property type="molecule type" value="Genomic_DNA"/>
</dbReference>
<dbReference type="InterPro" id="IPR003877">
    <property type="entry name" value="SPRY_dom"/>
</dbReference>
<dbReference type="InterPro" id="IPR044736">
    <property type="entry name" value="Gid1/RanBPM/SPLA_SPRY"/>
</dbReference>
<reference evidence="2 3" key="1">
    <citation type="submission" date="2012-10" db="EMBL/GenBank/DDBJ databases">
        <authorList>
            <person name="Zafar N."/>
            <person name="Inman J."/>
            <person name="Hall N."/>
            <person name="Lorenzi H."/>
            <person name="Caler E."/>
        </authorList>
    </citation>
    <scope>NUCLEOTIDE SEQUENCE [LARGE SCALE GENOMIC DNA]</scope>
    <source>
        <strain evidence="2 3">IP1</strain>
    </source>
</reference>
<accession>A0A0A1UD14</accession>
<dbReference type="SUPFAM" id="SSF49899">
    <property type="entry name" value="Concanavalin A-like lectins/glucanases"/>
    <property type="match status" value="1"/>
</dbReference>
<dbReference type="CDD" id="cd12885">
    <property type="entry name" value="SPRY_RanBP_like"/>
    <property type="match status" value="1"/>
</dbReference>
<dbReference type="RefSeq" id="XP_004258406.1">
    <property type="nucleotide sequence ID" value="XM_004258358.1"/>
</dbReference>
<dbReference type="OrthoDB" id="258495at2759"/>
<feature type="non-terminal residue" evidence="2">
    <location>
        <position position="1"/>
    </location>
</feature>
<dbReference type="InterPro" id="IPR043136">
    <property type="entry name" value="B30.2/SPRY_sf"/>
</dbReference>
<dbReference type="InterPro" id="IPR013320">
    <property type="entry name" value="ConA-like_dom_sf"/>
</dbReference>
<evidence type="ECO:0000259" key="1">
    <source>
        <dbReference type="Pfam" id="PF00622"/>
    </source>
</evidence>
<keyword evidence="3" id="KW-1185">Reference proteome</keyword>
<gene>
    <name evidence="2" type="ORF">EIN_206120</name>
</gene>
<organism evidence="2 3">
    <name type="scientific">Entamoeba invadens IP1</name>
    <dbReference type="NCBI Taxonomy" id="370355"/>
    <lineage>
        <taxon>Eukaryota</taxon>
        <taxon>Amoebozoa</taxon>
        <taxon>Evosea</taxon>
        <taxon>Archamoebae</taxon>
        <taxon>Mastigamoebida</taxon>
        <taxon>Entamoebidae</taxon>
        <taxon>Entamoeba</taxon>
    </lineage>
</organism>
<dbReference type="Pfam" id="PF00622">
    <property type="entry name" value="SPRY"/>
    <property type="match status" value="1"/>
</dbReference>
<dbReference type="VEuPathDB" id="AmoebaDB:EIN_206120"/>
<dbReference type="AlphaFoldDB" id="A0A0A1UD14"/>
<feature type="domain" description="SPRY" evidence="1">
    <location>
        <begin position="395"/>
        <end position="485"/>
    </location>
</feature>
<evidence type="ECO:0000313" key="2">
    <source>
        <dbReference type="EMBL" id="ELP91635.1"/>
    </source>
</evidence>
<evidence type="ECO:0000313" key="3">
    <source>
        <dbReference type="Proteomes" id="UP000014680"/>
    </source>
</evidence>
<dbReference type="Gene3D" id="2.60.120.920">
    <property type="match status" value="1"/>
</dbReference>